<name>W4LNC1_ENTF1</name>
<dbReference type="EMBL" id="AZHW01000471">
    <property type="protein sequence ID" value="ETW99215.1"/>
    <property type="molecule type" value="Genomic_DNA"/>
</dbReference>
<dbReference type="SUPFAM" id="SSF53474">
    <property type="entry name" value="alpha/beta-Hydrolases"/>
    <property type="match status" value="1"/>
</dbReference>
<dbReference type="AlphaFoldDB" id="W4LNC1"/>
<dbReference type="HOGENOM" id="CLU_020336_50_3_7"/>
<dbReference type="Proteomes" id="UP000019141">
    <property type="component" value="Unassembled WGS sequence"/>
</dbReference>
<feature type="domain" description="AB hydrolase-1" evidence="1">
    <location>
        <begin position="28"/>
        <end position="140"/>
    </location>
</feature>
<dbReference type="Gene3D" id="3.40.50.1820">
    <property type="entry name" value="alpha/beta hydrolase"/>
    <property type="match status" value="1"/>
</dbReference>
<accession>W4LNC1</accession>
<keyword evidence="3" id="KW-1185">Reference proteome</keyword>
<dbReference type="PANTHER" id="PTHR43433:SF5">
    <property type="entry name" value="AB HYDROLASE-1 DOMAIN-CONTAINING PROTEIN"/>
    <property type="match status" value="1"/>
</dbReference>
<dbReference type="InterPro" id="IPR029058">
    <property type="entry name" value="AB_hydrolase_fold"/>
</dbReference>
<dbReference type="PANTHER" id="PTHR43433">
    <property type="entry name" value="HYDROLASE, ALPHA/BETA FOLD FAMILY PROTEIN"/>
    <property type="match status" value="1"/>
</dbReference>
<evidence type="ECO:0000259" key="1">
    <source>
        <dbReference type="Pfam" id="PF00561"/>
    </source>
</evidence>
<comment type="caution">
    <text evidence="2">The sequence shown here is derived from an EMBL/GenBank/DDBJ whole genome shotgun (WGS) entry which is preliminary data.</text>
</comment>
<reference evidence="2 3" key="1">
    <citation type="journal article" date="2014" name="Nature">
        <title>An environmental bacterial taxon with a large and distinct metabolic repertoire.</title>
        <authorList>
            <person name="Wilson M.C."/>
            <person name="Mori T."/>
            <person name="Ruckert C."/>
            <person name="Uria A.R."/>
            <person name="Helf M.J."/>
            <person name="Takada K."/>
            <person name="Gernert C."/>
            <person name="Steffens U.A."/>
            <person name="Heycke N."/>
            <person name="Schmitt S."/>
            <person name="Rinke C."/>
            <person name="Helfrich E.J."/>
            <person name="Brachmann A.O."/>
            <person name="Gurgui C."/>
            <person name="Wakimoto T."/>
            <person name="Kracht M."/>
            <person name="Crusemann M."/>
            <person name="Hentschel U."/>
            <person name="Abe I."/>
            <person name="Matsunaga S."/>
            <person name="Kalinowski J."/>
            <person name="Takeyama H."/>
            <person name="Piel J."/>
        </authorList>
    </citation>
    <scope>NUCLEOTIDE SEQUENCE [LARGE SCALE GENOMIC DNA]</scope>
    <source>
        <strain evidence="3">TSY1</strain>
    </source>
</reference>
<sequence>MLSGEIDGYLTYYDVDDFSDPWKEPESVLLYHGLGRSVDVWYHWVPVLARQYRVLRTDCRGHGRSDPPRPGYEWSLSTLAREARLLLDRLAIRRVHWGGESLGGLIGIQFANDYPDRIASLTLCSTPYHYSAPAQDEYRRWPSQLDKMSVQEWYTQRADLRFDTAKDDPEMMQWFAGLVGETDAGVIQAILRFLPDVDVLRLCQRIQVPTLILHPGQSLAVSDEDAQTMHQAIQGSKLVQYPDAHHHVFMTHGESCAQEMLKFTQSLSHPQTAS</sequence>
<dbReference type="Pfam" id="PF00561">
    <property type="entry name" value="Abhydrolase_1"/>
    <property type="match status" value="1"/>
</dbReference>
<proteinExistence type="predicted"/>
<protein>
    <recommendedName>
        <fullName evidence="1">AB hydrolase-1 domain-containing protein</fullName>
    </recommendedName>
</protein>
<evidence type="ECO:0000313" key="2">
    <source>
        <dbReference type="EMBL" id="ETW99215.1"/>
    </source>
</evidence>
<evidence type="ECO:0000313" key="3">
    <source>
        <dbReference type="Proteomes" id="UP000019141"/>
    </source>
</evidence>
<gene>
    <name evidence="2" type="ORF">ETSY1_15855</name>
</gene>
<dbReference type="PRINTS" id="PR00111">
    <property type="entry name" value="ABHYDROLASE"/>
</dbReference>
<dbReference type="InterPro" id="IPR000073">
    <property type="entry name" value="AB_hydrolase_1"/>
</dbReference>
<organism evidence="2 3">
    <name type="scientific">Entotheonella factor</name>
    <dbReference type="NCBI Taxonomy" id="1429438"/>
    <lineage>
        <taxon>Bacteria</taxon>
        <taxon>Pseudomonadati</taxon>
        <taxon>Nitrospinota/Tectimicrobiota group</taxon>
        <taxon>Candidatus Tectimicrobiota</taxon>
        <taxon>Candidatus Entotheonellia</taxon>
        <taxon>Candidatus Entotheonellales</taxon>
        <taxon>Candidatus Entotheonellaceae</taxon>
        <taxon>Candidatus Entotheonella</taxon>
    </lineage>
</organism>
<dbReference type="InterPro" id="IPR050471">
    <property type="entry name" value="AB_hydrolase"/>
</dbReference>